<evidence type="ECO:0000256" key="6">
    <source>
        <dbReference type="ARBA" id="ARBA00023136"/>
    </source>
</evidence>
<evidence type="ECO:0000259" key="8">
    <source>
        <dbReference type="SMART" id="SM00014"/>
    </source>
</evidence>
<evidence type="ECO:0000256" key="4">
    <source>
        <dbReference type="ARBA" id="ARBA00022801"/>
    </source>
</evidence>
<name>A0A5B0DVF3_9HYPH</name>
<proteinExistence type="predicted"/>
<dbReference type="SMART" id="SM00014">
    <property type="entry name" value="acidPPc"/>
    <property type="match status" value="1"/>
</dbReference>
<dbReference type="Pfam" id="PF01569">
    <property type="entry name" value="PAP2"/>
    <property type="match status" value="1"/>
</dbReference>
<feature type="domain" description="Phosphatidic acid phosphatase type 2/haloperoxidase" evidence="8">
    <location>
        <begin position="131"/>
        <end position="246"/>
    </location>
</feature>
<dbReference type="SUPFAM" id="SSF48317">
    <property type="entry name" value="Acid phosphatase/Vanadium-dependent haloperoxidase"/>
    <property type="match status" value="1"/>
</dbReference>
<dbReference type="Proteomes" id="UP000324738">
    <property type="component" value="Unassembled WGS sequence"/>
</dbReference>
<keyword evidence="5 7" id="KW-1133">Transmembrane helix</keyword>
<dbReference type="EMBL" id="VTWH01000002">
    <property type="protein sequence ID" value="KAA0970714.1"/>
    <property type="molecule type" value="Genomic_DNA"/>
</dbReference>
<evidence type="ECO:0000256" key="3">
    <source>
        <dbReference type="ARBA" id="ARBA00022692"/>
    </source>
</evidence>
<evidence type="ECO:0000256" key="2">
    <source>
        <dbReference type="ARBA" id="ARBA00022475"/>
    </source>
</evidence>
<organism evidence="9 10">
    <name type="scientific">Aureimonas fodinaquatilis</name>
    <dbReference type="NCBI Taxonomy" id="2565783"/>
    <lineage>
        <taxon>Bacteria</taxon>
        <taxon>Pseudomonadati</taxon>
        <taxon>Pseudomonadota</taxon>
        <taxon>Alphaproteobacteria</taxon>
        <taxon>Hyphomicrobiales</taxon>
        <taxon>Aurantimonadaceae</taxon>
        <taxon>Aureimonas</taxon>
    </lineage>
</organism>
<keyword evidence="3 7" id="KW-0812">Transmembrane</keyword>
<comment type="subcellular location">
    <subcellularLocation>
        <location evidence="1">Cell membrane</location>
        <topology evidence="1">Multi-pass membrane protein</topology>
    </subcellularLocation>
</comment>
<dbReference type="PANTHER" id="PTHR14969">
    <property type="entry name" value="SPHINGOSINE-1-PHOSPHATE PHOSPHOHYDROLASE"/>
    <property type="match status" value="1"/>
</dbReference>
<evidence type="ECO:0000256" key="1">
    <source>
        <dbReference type="ARBA" id="ARBA00004651"/>
    </source>
</evidence>
<reference evidence="9 10" key="1">
    <citation type="submission" date="2019-08" db="EMBL/GenBank/DDBJ databases">
        <title>Aureimonas fodiniaquatilis sp. nov., isolated from a coal mine wastewater.</title>
        <authorList>
            <person name="Kim W."/>
        </authorList>
    </citation>
    <scope>NUCLEOTIDE SEQUENCE [LARGE SCALE GENOMIC DNA]</scope>
    <source>
        <strain evidence="9 10">CAU 1482</strain>
    </source>
</reference>
<dbReference type="InterPro" id="IPR000326">
    <property type="entry name" value="PAP2/HPO"/>
</dbReference>
<evidence type="ECO:0000256" key="5">
    <source>
        <dbReference type="ARBA" id="ARBA00022989"/>
    </source>
</evidence>
<dbReference type="OrthoDB" id="9780507at2"/>
<feature type="transmembrane region" description="Helical" evidence="7">
    <location>
        <begin position="47"/>
        <end position="69"/>
    </location>
</feature>
<dbReference type="PANTHER" id="PTHR14969:SF62">
    <property type="entry name" value="DECAPRENYLPHOSPHORYL-5-PHOSPHORIBOSE PHOSPHATASE RV3807C-RELATED"/>
    <property type="match status" value="1"/>
</dbReference>
<accession>A0A5B0DVF3</accession>
<feature type="transmembrane region" description="Helical" evidence="7">
    <location>
        <begin position="124"/>
        <end position="151"/>
    </location>
</feature>
<dbReference type="GO" id="GO:0016787">
    <property type="term" value="F:hydrolase activity"/>
    <property type="evidence" value="ECO:0007669"/>
    <property type="project" value="UniProtKB-KW"/>
</dbReference>
<keyword evidence="2" id="KW-1003">Cell membrane</keyword>
<evidence type="ECO:0000313" key="9">
    <source>
        <dbReference type="EMBL" id="KAA0970714.1"/>
    </source>
</evidence>
<evidence type="ECO:0000313" key="10">
    <source>
        <dbReference type="Proteomes" id="UP000324738"/>
    </source>
</evidence>
<keyword evidence="10" id="KW-1185">Reference proteome</keyword>
<dbReference type="InterPro" id="IPR036938">
    <property type="entry name" value="PAP2/HPO_sf"/>
</dbReference>
<comment type="caution">
    <text evidence="9">The sequence shown here is derived from an EMBL/GenBank/DDBJ whole genome shotgun (WGS) entry which is preliminary data.</text>
</comment>
<dbReference type="Gene3D" id="1.20.144.10">
    <property type="entry name" value="Phosphatidic acid phosphatase type 2/haloperoxidase"/>
    <property type="match status" value="1"/>
</dbReference>
<dbReference type="AlphaFoldDB" id="A0A5B0DVF3"/>
<feature type="transmembrane region" description="Helical" evidence="7">
    <location>
        <begin position="231"/>
        <end position="250"/>
    </location>
</feature>
<dbReference type="GO" id="GO:0005886">
    <property type="term" value="C:plasma membrane"/>
    <property type="evidence" value="ECO:0007669"/>
    <property type="project" value="UniProtKB-SubCell"/>
</dbReference>
<keyword evidence="4" id="KW-0378">Hydrolase</keyword>
<keyword evidence="6 7" id="KW-0472">Membrane</keyword>
<sequence>MLSLSKNLPIWAKEDNREPGILQHISVVLSRIAKALTARPQAETPPIFTSQMLILGAGASALSVVCFALDRQISLAMLHEPVGVIAFWNIATDAALVRWYLYPSILVLLAAFLIEWSSRQEIRAFWPSAATGVAAYLFSSVALAAIVTNFLKIVFGRARPLLMDDYGNFSFSLGRFGHDYSSFPSGHSTTIGAVTLVAAVLAPSQRVAILIAGFCIALSRIVVRAHYPSDVVAGFAIGALTAIAVGRWLASRNLFFRFDHAGQGWAGLLPRAAT</sequence>
<gene>
    <name evidence="9" type="ORF">FPY71_09520</name>
</gene>
<feature type="transmembrane region" description="Helical" evidence="7">
    <location>
        <begin position="207"/>
        <end position="225"/>
    </location>
</feature>
<protein>
    <submittedName>
        <fullName evidence="9">Phosphatase PAP2 family protein</fullName>
    </submittedName>
</protein>
<evidence type="ECO:0000256" key="7">
    <source>
        <dbReference type="SAM" id="Phobius"/>
    </source>
</evidence>
<feature type="transmembrane region" description="Helical" evidence="7">
    <location>
        <begin position="99"/>
        <end position="118"/>
    </location>
</feature>